<evidence type="ECO:0000256" key="1">
    <source>
        <dbReference type="ARBA" id="ARBA00022614"/>
    </source>
</evidence>
<dbReference type="PANTHER" id="PTHR48057:SF18">
    <property type="entry name" value="REPEAT RECEPTOR-LIKE PROTEIN KINASE FAMILY PROTEIN, PUTATIVE-RELATED"/>
    <property type="match status" value="1"/>
</dbReference>
<organism evidence="4 5">
    <name type="scientific">Thermoflexibacter ruber</name>
    <dbReference type="NCBI Taxonomy" id="1003"/>
    <lineage>
        <taxon>Bacteria</taxon>
        <taxon>Pseudomonadati</taxon>
        <taxon>Bacteroidota</taxon>
        <taxon>Cytophagia</taxon>
        <taxon>Cytophagales</taxon>
        <taxon>Thermoflexibacteraceae</taxon>
        <taxon>Thermoflexibacter</taxon>
    </lineage>
</organism>
<keyword evidence="3" id="KW-0732">Signal</keyword>
<proteinExistence type="predicted"/>
<accession>A0A1I2C5D4</accession>
<dbReference type="EMBL" id="FONY01000004">
    <property type="protein sequence ID" value="SFE63616.1"/>
    <property type="molecule type" value="Genomic_DNA"/>
</dbReference>
<dbReference type="InterPro" id="IPR052595">
    <property type="entry name" value="LRRC69/RLP"/>
</dbReference>
<sequence length="1178" mass="131516">MKKYSIILFILLSICAFVQEATAQACTTPRCQDSLALVNLYNRTRGATWMGLANVPWNLSQPMTQWGGVTLTAGRVTSLNLSGLRLNGTLSDSIGNLTELTVLNLSNNSLRGAVPNGITRLTKLVTLNISKNQFTSLPDLSGLTSLGSLIVNNNQLGFGSLEPNIGKFSTFTYLPDGMERDTLGTSVRIGNSTTKDSVITIDEGDAFSYTIVVSGSNNLYQWFRNGTALSSPSPESRLELPDATKNTQEGRYLLQITNTRVPGLTFYRKLTIIINPCRIVGSRIDRDQSICEGEPFPVLQGTVPTGQKGRTLTYQWQRSIDQRNWTNIGIGQNLTIGSLPDTVTYFRRIARDGRCIPDTSNIVIIKYFRKLANNVIGSDQVICLGDTARELRSLRQVTGGDGQYNYQWQYSTNRREWTDADGSENFKPFDVFVTTYFRRIVSDQTCFVDTSKIVTVKVLQPFGDNIIGRDQTICPNGRINFLGDTVGITQKDTINFKFQWQASLDRRAWVRADTINKADTMLRFYPERIITRPTYFRRIVYNQCQRDTSNTVLIDIFRPIANNRIQVNTPVYCDGDTTKVELTGNVPIGGGGQYRYTWQSSLDRRNWNNRGDSLRLTLESITDTTYFRRIVRSLCYADTSNVVVVARAFDFGENRITSPSQLNCNNLAPDSLTATRPQGKGFFEYIWQTSPDSINWARVDTLGNGIGYRPPAQMPLGKIYIRRVIDNGCKLSVSNVISITTVEAIDNNLIRGNQSVCEGQEIREITGTIPLGGGGGYRYRWQVSTDSINWALADTSQNFKPQGIVRTSYYRRIVTARQCGIDTSNVVTVRFVSKVRNNIIRDNQEICLGARADSLSGSLPTGGDSTYTYIWQQSLTDSTWKTVANTRNYTPDLLRSTKFRRIVQSACFSDTSNVVLIAVNERPTNNRILGTGLIVCRGVQPDTLKGTTPVDNVGVFQYQWQVSKDRRTWVNIPRAVGKDLAPPIPDSTSYYRRIASNKCFSDTSLSVPIRLLELPKVDAGKDTSVTIGFGVRLLATGASAYIWTPKEGLDRDSTASPIASPRVTTRYIVTGIDAAGCRNVDTVLVRVINEADIDVVDVITPNGDGLNDVLYVKNIELYPENTIIIFNRWGKEIYQKKNYQNDWDGTINGELLPTGVYFYVINFGLTSRPKKGSFSIIN</sequence>
<dbReference type="OrthoDB" id="7794186at2"/>
<dbReference type="InterPro" id="IPR001611">
    <property type="entry name" value="Leu-rich_rpt"/>
</dbReference>
<dbReference type="InterPro" id="IPR013783">
    <property type="entry name" value="Ig-like_fold"/>
</dbReference>
<dbReference type="PROSITE" id="PS51450">
    <property type="entry name" value="LRR"/>
    <property type="match status" value="1"/>
</dbReference>
<dbReference type="Gene3D" id="2.60.40.10">
    <property type="entry name" value="Immunoglobulins"/>
    <property type="match status" value="1"/>
</dbReference>
<dbReference type="AlphaFoldDB" id="A0A1I2C5D4"/>
<evidence type="ECO:0000313" key="5">
    <source>
        <dbReference type="Proteomes" id="UP000199513"/>
    </source>
</evidence>
<gene>
    <name evidence="4" type="ORF">SAMN04488541_100495</name>
</gene>
<dbReference type="Proteomes" id="UP000199513">
    <property type="component" value="Unassembled WGS sequence"/>
</dbReference>
<feature type="chain" id="PRO_5011755973" evidence="3">
    <location>
        <begin position="24"/>
        <end position="1178"/>
    </location>
</feature>
<dbReference type="NCBIfam" id="TIGR04131">
    <property type="entry name" value="Bac_Flav_CTERM"/>
    <property type="match status" value="1"/>
</dbReference>
<keyword evidence="1" id="KW-0433">Leucine-rich repeat</keyword>
<dbReference type="RefSeq" id="WP_143090781.1">
    <property type="nucleotide sequence ID" value="NZ_FONY01000004.1"/>
</dbReference>
<keyword evidence="5" id="KW-1185">Reference proteome</keyword>
<dbReference type="Gene3D" id="3.80.10.10">
    <property type="entry name" value="Ribonuclease Inhibitor"/>
    <property type="match status" value="1"/>
</dbReference>
<dbReference type="PANTHER" id="PTHR48057">
    <property type="entry name" value="LEUCINE-RICH REPEAT SERINE/THREONINE-PROTEIN KINASE 1"/>
    <property type="match status" value="1"/>
</dbReference>
<evidence type="ECO:0000313" key="4">
    <source>
        <dbReference type="EMBL" id="SFE63616.1"/>
    </source>
</evidence>
<evidence type="ECO:0000256" key="2">
    <source>
        <dbReference type="ARBA" id="ARBA00022737"/>
    </source>
</evidence>
<protein>
    <submittedName>
        <fullName evidence="4">Gliding motility-associated C-terminal domain-containing protein</fullName>
    </submittedName>
</protein>
<dbReference type="STRING" id="1003.SAMN04488541_100495"/>
<dbReference type="InterPro" id="IPR032675">
    <property type="entry name" value="LRR_dom_sf"/>
</dbReference>
<dbReference type="Pfam" id="PF13585">
    <property type="entry name" value="CHU_C"/>
    <property type="match status" value="1"/>
</dbReference>
<feature type="signal peptide" evidence="3">
    <location>
        <begin position="1"/>
        <end position="23"/>
    </location>
</feature>
<reference evidence="4 5" key="1">
    <citation type="submission" date="2016-10" db="EMBL/GenBank/DDBJ databases">
        <authorList>
            <person name="de Groot N.N."/>
        </authorList>
    </citation>
    <scope>NUCLEOTIDE SEQUENCE [LARGE SCALE GENOMIC DNA]</scope>
    <source>
        <strain>GEY</strain>
        <strain evidence="5">DSM 9560</strain>
    </source>
</reference>
<dbReference type="InterPro" id="IPR003591">
    <property type="entry name" value="Leu-rich_rpt_typical-subtyp"/>
</dbReference>
<dbReference type="InterPro" id="IPR026341">
    <property type="entry name" value="T9SS_type_B"/>
</dbReference>
<dbReference type="SMART" id="SM00369">
    <property type="entry name" value="LRR_TYP"/>
    <property type="match status" value="3"/>
</dbReference>
<dbReference type="SUPFAM" id="SSF52058">
    <property type="entry name" value="L domain-like"/>
    <property type="match status" value="1"/>
</dbReference>
<keyword evidence="2" id="KW-0677">Repeat</keyword>
<name>A0A1I2C5D4_9BACT</name>
<evidence type="ECO:0000256" key="3">
    <source>
        <dbReference type="SAM" id="SignalP"/>
    </source>
</evidence>